<dbReference type="PRINTS" id="PR00385">
    <property type="entry name" value="P450"/>
</dbReference>
<protein>
    <submittedName>
        <fullName evidence="9">Cytochrome P450</fullName>
    </submittedName>
</protein>
<dbReference type="InterPro" id="IPR036396">
    <property type="entry name" value="Cyt_P450_sf"/>
</dbReference>
<proteinExistence type="inferred from homology"/>
<evidence type="ECO:0000256" key="3">
    <source>
        <dbReference type="ARBA" id="ARBA00022723"/>
    </source>
</evidence>
<dbReference type="GO" id="GO:0005506">
    <property type="term" value="F:iron ion binding"/>
    <property type="evidence" value="ECO:0007669"/>
    <property type="project" value="InterPro"/>
</dbReference>
<dbReference type="GO" id="GO:0020037">
    <property type="term" value="F:heme binding"/>
    <property type="evidence" value="ECO:0007669"/>
    <property type="project" value="InterPro"/>
</dbReference>
<keyword evidence="4 8" id="KW-0560">Oxidoreductase</keyword>
<accession>A0A6J4MMA6</accession>
<dbReference type="InterPro" id="IPR050196">
    <property type="entry name" value="Cytochrome_P450_Monoox"/>
</dbReference>
<evidence type="ECO:0000313" key="9">
    <source>
        <dbReference type="EMBL" id="CAA9363436.1"/>
    </source>
</evidence>
<dbReference type="PANTHER" id="PTHR24291">
    <property type="entry name" value="CYTOCHROME P450 FAMILY 4"/>
    <property type="match status" value="1"/>
</dbReference>
<dbReference type="EMBL" id="CADCTV010000823">
    <property type="protein sequence ID" value="CAA9363436.1"/>
    <property type="molecule type" value="Genomic_DNA"/>
</dbReference>
<dbReference type="Gene3D" id="1.10.630.10">
    <property type="entry name" value="Cytochrome P450"/>
    <property type="match status" value="1"/>
</dbReference>
<evidence type="ECO:0000256" key="5">
    <source>
        <dbReference type="ARBA" id="ARBA00023004"/>
    </source>
</evidence>
<dbReference type="PROSITE" id="PS00086">
    <property type="entry name" value="CYTOCHROME_P450"/>
    <property type="match status" value="1"/>
</dbReference>
<evidence type="ECO:0000256" key="1">
    <source>
        <dbReference type="ARBA" id="ARBA00010617"/>
    </source>
</evidence>
<dbReference type="GO" id="GO:0004497">
    <property type="term" value="F:monooxygenase activity"/>
    <property type="evidence" value="ECO:0007669"/>
    <property type="project" value="UniProtKB-KW"/>
</dbReference>
<dbReference type="AlphaFoldDB" id="A0A6J4MMA6"/>
<gene>
    <name evidence="9" type="ORF">AVDCRST_MAG89-3912</name>
</gene>
<evidence type="ECO:0000256" key="7">
    <source>
        <dbReference type="PIRSR" id="PIRSR602401-1"/>
    </source>
</evidence>
<keyword evidence="3 7" id="KW-0479">Metal-binding</keyword>
<evidence type="ECO:0000256" key="2">
    <source>
        <dbReference type="ARBA" id="ARBA00022617"/>
    </source>
</evidence>
<keyword evidence="5 7" id="KW-0408">Iron</keyword>
<feature type="non-terminal residue" evidence="9">
    <location>
        <position position="1"/>
    </location>
</feature>
<keyword evidence="2 7" id="KW-0349">Heme</keyword>
<organism evidence="9">
    <name type="scientific">uncultured Gemmatimonadota bacterium</name>
    <dbReference type="NCBI Taxonomy" id="203437"/>
    <lineage>
        <taxon>Bacteria</taxon>
        <taxon>Pseudomonadati</taxon>
        <taxon>Gemmatimonadota</taxon>
        <taxon>environmental samples</taxon>
    </lineage>
</organism>
<feature type="binding site" description="axial binding residue" evidence="7">
    <location>
        <position position="255"/>
    </location>
    <ligand>
        <name>heme</name>
        <dbReference type="ChEBI" id="CHEBI:30413"/>
    </ligand>
    <ligandPart>
        <name>Fe</name>
        <dbReference type="ChEBI" id="CHEBI:18248"/>
    </ligandPart>
</feature>
<keyword evidence="6 8" id="KW-0503">Monooxygenase</keyword>
<dbReference type="GO" id="GO:0016705">
    <property type="term" value="F:oxidoreductase activity, acting on paired donors, with incorporation or reduction of molecular oxygen"/>
    <property type="evidence" value="ECO:0007669"/>
    <property type="project" value="InterPro"/>
</dbReference>
<sequence length="306" mass="33882">EMNRMTLAIAGRTLFGASVEDEADEIGSALTDALGLVQRLSNPLAPLLDRLPVPGTLRFHRARRRLDATILRIVDERRRSGVDRPDLLGLLLAARDDEGDGGGMSDAQLRDETLTLFLAGHETTANALAWTWHLLGANPEAEARFHAEIDAVLGGRTPGAEDVAALPYTRGVFAEAMRLFPPAYLIGREPKEDFELGGFRIRRGSVVLVSPWLTHRDGRFWDAPLEFRPERWTPEAEASLPRFAYFPFGGGPRKCIGEGFAWMEGILALAALGQRWRLRPVPGAVPRPDPLITLRVNGLLMKLERR</sequence>
<evidence type="ECO:0000256" key="8">
    <source>
        <dbReference type="RuleBase" id="RU000461"/>
    </source>
</evidence>
<dbReference type="PRINTS" id="PR00463">
    <property type="entry name" value="EP450I"/>
</dbReference>
<reference evidence="9" key="1">
    <citation type="submission" date="2020-02" db="EMBL/GenBank/DDBJ databases">
        <authorList>
            <person name="Meier V. D."/>
        </authorList>
    </citation>
    <scope>NUCLEOTIDE SEQUENCE</scope>
    <source>
        <strain evidence="9">AVDCRST_MAG89</strain>
    </source>
</reference>
<dbReference type="InterPro" id="IPR001128">
    <property type="entry name" value="Cyt_P450"/>
</dbReference>
<comment type="similarity">
    <text evidence="1 8">Belongs to the cytochrome P450 family.</text>
</comment>
<evidence type="ECO:0000256" key="4">
    <source>
        <dbReference type="ARBA" id="ARBA00023002"/>
    </source>
</evidence>
<dbReference type="Pfam" id="PF00067">
    <property type="entry name" value="p450"/>
    <property type="match status" value="1"/>
</dbReference>
<dbReference type="InterPro" id="IPR002401">
    <property type="entry name" value="Cyt_P450_E_grp-I"/>
</dbReference>
<name>A0A6J4MMA6_9BACT</name>
<dbReference type="SUPFAM" id="SSF48264">
    <property type="entry name" value="Cytochrome P450"/>
    <property type="match status" value="1"/>
</dbReference>
<dbReference type="InterPro" id="IPR017972">
    <property type="entry name" value="Cyt_P450_CS"/>
</dbReference>
<evidence type="ECO:0000256" key="6">
    <source>
        <dbReference type="ARBA" id="ARBA00023033"/>
    </source>
</evidence>
<comment type="cofactor">
    <cofactor evidence="7">
        <name>heme</name>
        <dbReference type="ChEBI" id="CHEBI:30413"/>
    </cofactor>
</comment>
<dbReference type="PANTHER" id="PTHR24291:SF50">
    <property type="entry name" value="BIFUNCTIONAL ALBAFLAVENONE MONOOXYGENASE_TERPENE SYNTHASE"/>
    <property type="match status" value="1"/>
</dbReference>